<protein>
    <recommendedName>
        <fullName evidence="1">SGNH hydrolase-type esterase domain-containing protein</fullName>
    </recommendedName>
</protein>
<gene>
    <name evidence="2" type="ORF">OIDMADRAFT_160358</name>
</gene>
<dbReference type="Pfam" id="PF13472">
    <property type="entry name" value="Lipase_GDSL_2"/>
    <property type="match status" value="1"/>
</dbReference>
<dbReference type="InParanoid" id="A0A0C3DL56"/>
<evidence type="ECO:0000259" key="1">
    <source>
        <dbReference type="Pfam" id="PF13472"/>
    </source>
</evidence>
<dbReference type="STRING" id="913774.A0A0C3DL56"/>
<proteinExistence type="predicted"/>
<dbReference type="Gene3D" id="3.40.50.1110">
    <property type="entry name" value="SGNH hydrolase"/>
    <property type="match status" value="1"/>
</dbReference>
<dbReference type="InterPro" id="IPR013830">
    <property type="entry name" value="SGNH_hydro"/>
</dbReference>
<dbReference type="CDD" id="cd01838">
    <property type="entry name" value="Isoamyl_acetate_hydrolase_like"/>
    <property type="match status" value="1"/>
</dbReference>
<dbReference type="OrthoDB" id="671439at2759"/>
<dbReference type="AlphaFoldDB" id="A0A0C3DL56"/>
<dbReference type="Proteomes" id="UP000054321">
    <property type="component" value="Unassembled WGS sequence"/>
</dbReference>
<organism evidence="2 3">
    <name type="scientific">Oidiodendron maius (strain Zn)</name>
    <dbReference type="NCBI Taxonomy" id="913774"/>
    <lineage>
        <taxon>Eukaryota</taxon>
        <taxon>Fungi</taxon>
        <taxon>Dikarya</taxon>
        <taxon>Ascomycota</taxon>
        <taxon>Pezizomycotina</taxon>
        <taxon>Leotiomycetes</taxon>
        <taxon>Leotiomycetes incertae sedis</taxon>
        <taxon>Myxotrichaceae</taxon>
        <taxon>Oidiodendron</taxon>
    </lineage>
</organism>
<keyword evidence="3" id="KW-1185">Reference proteome</keyword>
<reference evidence="2 3" key="1">
    <citation type="submission" date="2014-04" db="EMBL/GenBank/DDBJ databases">
        <authorList>
            <consortium name="DOE Joint Genome Institute"/>
            <person name="Kuo A."/>
            <person name="Martino E."/>
            <person name="Perotto S."/>
            <person name="Kohler A."/>
            <person name="Nagy L.G."/>
            <person name="Floudas D."/>
            <person name="Copeland A."/>
            <person name="Barry K.W."/>
            <person name="Cichocki N."/>
            <person name="Veneault-Fourrey C."/>
            <person name="LaButti K."/>
            <person name="Lindquist E.A."/>
            <person name="Lipzen A."/>
            <person name="Lundell T."/>
            <person name="Morin E."/>
            <person name="Murat C."/>
            <person name="Sun H."/>
            <person name="Tunlid A."/>
            <person name="Henrissat B."/>
            <person name="Grigoriev I.V."/>
            <person name="Hibbett D.S."/>
            <person name="Martin F."/>
            <person name="Nordberg H.P."/>
            <person name="Cantor M.N."/>
            <person name="Hua S.X."/>
        </authorList>
    </citation>
    <scope>NUCLEOTIDE SEQUENCE [LARGE SCALE GENOMIC DNA]</scope>
    <source>
        <strain evidence="2 3">Zn</strain>
    </source>
</reference>
<dbReference type="EMBL" id="KN832874">
    <property type="protein sequence ID" value="KIN02743.1"/>
    <property type="molecule type" value="Genomic_DNA"/>
</dbReference>
<evidence type="ECO:0000313" key="2">
    <source>
        <dbReference type="EMBL" id="KIN02743.1"/>
    </source>
</evidence>
<dbReference type="HOGENOM" id="CLU_051989_0_0_1"/>
<accession>A0A0C3DL56</accession>
<dbReference type="InterPro" id="IPR036514">
    <property type="entry name" value="SGNH_hydro_sf"/>
</dbReference>
<sequence>MPPLDQFIMFGDSLTQGSYDQSRGFALAAELQAAYIRRMDIINRGFSGYNTDHGMTCIENVIPEPSQANVSFLTIWFGANDCSKDPHWNQWVPIDRFKSNLISIINHSLVKAQSPHIILFTNPPVEETVLLDINKKNGSADEIRRAKDAKEYAEKTKEVGKEYNLPVLDVWTAFMNATGWDGHGALPGSEEAGKNETLADLLHDEGLHLSPRGYKIVFDELLKLMQQNWPDQKPYRMPFVHKVSWEKNMGDSFWDTTG</sequence>
<dbReference type="SUPFAM" id="SSF52266">
    <property type="entry name" value="SGNH hydrolase"/>
    <property type="match status" value="1"/>
</dbReference>
<dbReference type="InterPro" id="IPR045136">
    <property type="entry name" value="Iah1-like"/>
</dbReference>
<evidence type="ECO:0000313" key="3">
    <source>
        <dbReference type="Proteomes" id="UP000054321"/>
    </source>
</evidence>
<name>A0A0C3DL56_OIDMZ</name>
<dbReference type="PANTHER" id="PTHR14209">
    <property type="entry name" value="ISOAMYL ACETATE-HYDROLYZING ESTERASE 1"/>
    <property type="match status" value="1"/>
</dbReference>
<reference evidence="3" key="2">
    <citation type="submission" date="2015-01" db="EMBL/GenBank/DDBJ databases">
        <title>Evolutionary Origins and Diversification of the Mycorrhizal Mutualists.</title>
        <authorList>
            <consortium name="DOE Joint Genome Institute"/>
            <consortium name="Mycorrhizal Genomics Consortium"/>
            <person name="Kohler A."/>
            <person name="Kuo A."/>
            <person name="Nagy L.G."/>
            <person name="Floudas D."/>
            <person name="Copeland A."/>
            <person name="Barry K.W."/>
            <person name="Cichocki N."/>
            <person name="Veneault-Fourrey C."/>
            <person name="LaButti K."/>
            <person name="Lindquist E.A."/>
            <person name="Lipzen A."/>
            <person name="Lundell T."/>
            <person name="Morin E."/>
            <person name="Murat C."/>
            <person name="Riley R."/>
            <person name="Ohm R."/>
            <person name="Sun H."/>
            <person name="Tunlid A."/>
            <person name="Henrissat B."/>
            <person name="Grigoriev I.V."/>
            <person name="Hibbett D.S."/>
            <person name="Martin F."/>
        </authorList>
    </citation>
    <scope>NUCLEOTIDE SEQUENCE [LARGE SCALE GENOMIC DNA]</scope>
    <source>
        <strain evidence="3">Zn</strain>
    </source>
</reference>
<dbReference type="PANTHER" id="PTHR14209:SF19">
    <property type="entry name" value="ISOAMYL ACETATE-HYDROLYZING ESTERASE 1 HOMOLOG"/>
    <property type="match status" value="1"/>
</dbReference>
<dbReference type="FunCoup" id="A0A0C3DL56">
    <property type="interactions" value="268"/>
</dbReference>
<feature type="domain" description="SGNH hydrolase-type esterase" evidence="1">
    <location>
        <begin position="10"/>
        <end position="216"/>
    </location>
</feature>